<dbReference type="GO" id="GO:0005737">
    <property type="term" value="C:cytoplasm"/>
    <property type="evidence" value="ECO:0007669"/>
    <property type="project" value="UniProtKB-SubCell"/>
</dbReference>
<evidence type="ECO:0000256" key="12">
    <source>
        <dbReference type="ARBA" id="ARBA00023054"/>
    </source>
</evidence>
<keyword evidence="4 13" id="KW-0540">Nuclease</keyword>
<dbReference type="AlphaFoldDB" id="A0A8B8FYT4"/>
<proteinExistence type="inferred from homology"/>
<keyword evidence="5" id="KW-0479">Metal-binding</keyword>
<dbReference type="OrthoDB" id="429841at2759"/>
<name>A0A8B8FYT4_9HEMI</name>
<keyword evidence="10" id="KW-0862">Zinc</keyword>
<dbReference type="RefSeq" id="XP_025415957.1">
    <property type="nucleotide sequence ID" value="XM_025560172.1"/>
</dbReference>
<dbReference type="GO" id="GO:0036503">
    <property type="term" value="P:ERAD pathway"/>
    <property type="evidence" value="ECO:0007669"/>
    <property type="project" value="TreeGrafter"/>
</dbReference>
<evidence type="ECO:0000256" key="8">
    <source>
        <dbReference type="ARBA" id="ARBA00022771"/>
    </source>
</evidence>
<evidence type="ECO:0000256" key="13">
    <source>
        <dbReference type="PROSITE-ProRule" id="PRU01389"/>
    </source>
</evidence>
<evidence type="ECO:0000256" key="1">
    <source>
        <dbReference type="ARBA" id="ARBA00004496"/>
    </source>
</evidence>
<comment type="similarity">
    <text evidence="2 13">Belongs to the ANKZF1/VMS1 family.</text>
</comment>
<dbReference type="Proteomes" id="UP000694846">
    <property type="component" value="Unplaced"/>
</dbReference>
<dbReference type="SUPFAM" id="SSF48403">
    <property type="entry name" value="Ankyrin repeat"/>
    <property type="match status" value="1"/>
</dbReference>
<organism evidence="17 19">
    <name type="scientific">Sipha flava</name>
    <name type="common">yellow sugarcane aphid</name>
    <dbReference type="NCBI Taxonomy" id="143950"/>
    <lineage>
        <taxon>Eukaryota</taxon>
        <taxon>Metazoa</taxon>
        <taxon>Ecdysozoa</taxon>
        <taxon>Arthropoda</taxon>
        <taxon>Hexapoda</taxon>
        <taxon>Insecta</taxon>
        <taxon>Pterygota</taxon>
        <taxon>Neoptera</taxon>
        <taxon>Paraneoptera</taxon>
        <taxon>Hemiptera</taxon>
        <taxon>Sternorrhyncha</taxon>
        <taxon>Aphidomorpha</taxon>
        <taxon>Aphidoidea</taxon>
        <taxon>Aphididae</taxon>
        <taxon>Sipha</taxon>
    </lineage>
</organism>
<keyword evidence="17" id="KW-1185">Reference proteome</keyword>
<evidence type="ECO:0000256" key="9">
    <source>
        <dbReference type="ARBA" id="ARBA00022801"/>
    </source>
</evidence>
<reference evidence="18 19" key="1">
    <citation type="submission" date="2025-04" db="UniProtKB">
        <authorList>
            <consortium name="RefSeq"/>
        </authorList>
    </citation>
    <scope>IDENTIFICATION</scope>
    <source>
        <tissue evidence="18 19">Whole body</tissue>
    </source>
</reference>
<dbReference type="GO" id="GO:0016787">
    <property type="term" value="F:hydrolase activity"/>
    <property type="evidence" value="ECO:0007669"/>
    <property type="project" value="UniProtKB-KW"/>
</dbReference>
<evidence type="ECO:0000256" key="10">
    <source>
        <dbReference type="ARBA" id="ARBA00022833"/>
    </source>
</evidence>
<evidence type="ECO:0000256" key="7">
    <source>
        <dbReference type="ARBA" id="ARBA00022759"/>
    </source>
</evidence>
<feature type="active site" evidence="13">
    <location>
        <position position="213"/>
    </location>
</feature>
<evidence type="ECO:0000256" key="14">
    <source>
        <dbReference type="SAM" id="Coils"/>
    </source>
</evidence>
<evidence type="ECO:0000256" key="15">
    <source>
        <dbReference type="SAM" id="MobiDB-lite"/>
    </source>
</evidence>
<dbReference type="GeneID" id="112687443"/>
<dbReference type="PANTHER" id="PTHR16036:SF2">
    <property type="entry name" value="TRNA ENDONUCLEASE ANKZF1"/>
    <property type="match status" value="1"/>
</dbReference>
<feature type="domain" description="VLRF1" evidence="16">
    <location>
        <begin position="170"/>
        <end position="312"/>
    </location>
</feature>
<keyword evidence="12 14" id="KW-0175">Coiled coil</keyword>
<comment type="domain">
    <text evidence="13">The VLRF1 domain mediates binding to the 60S ribosomal subunit.</text>
</comment>
<dbReference type="InterPro" id="IPR047139">
    <property type="entry name" value="ANKZ1/VMS1"/>
</dbReference>
<dbReference type="InterPro" id="IPR041540">
    <property type="entry name" value="VATC"/>
</dbReference>
<keyword evidence="6" id="KW-0677">Repeat</keyword>
<dbReference type="Gene3D" id="1.25.40.20">
    <property type="entry name" value="Ankyrin repeat-containing domain"/>
    <property type="match status" value="1"/>
</dbReference>
<evidence type="ECO:0000256" key="2">
    <source>
        <dbReference type="ARBA" id="ARBA00009262"/>
    </source>
</evidence>
<evidence type="ECO:0000256" key="4">
    <source>
        <dbReference type="ARBA" id="ARBA00022722"/>
    </source>
</evidence>
<dbReference type="Pfam" id="PF18716">
    <property type="entry name" value="VATC"/>
    <property type="match status" value="1"/>
</dbReference>
<evidence type="ECO:0000259" key="16">
    <source>
        <dbReference type="PROSITE" id="PS52044"/>
    </source>
</evidence>
<evidence type="ECO:0000256" key="5">
    <source>
        <dbReference type="ARBA" id="ARBA00022723"/>
    </source>
</evidence>
<keyword evidence="8" id="KW-0863">Zinc-finger</keyword>
<keyword evidence="11" id="KW-0040">ANK repeat</keyword>
<gene>
    <name evidence="18 19" type="primary">LOC112687443</name>
</gene>
<feature type="coiled-coil region" evidence="14">
    <location>
        <begin position="550"/>
        <end position="593"/>
    </location>
</feature>
<dbReference type="PANTHER" id="PTHR16036">
    <property type="entry name" value="ANKYRIN REPEAT AND ZINC FINGER DOMAIN-CONTAINING PROTEIN 1"/>
    <property type="match status" value="1"/>
</dbReference>
<evidence type="ECO:0000256" key="11">
    <source>
        <dbReference type="ARBA" id="ARBA00023043"/>
    </source>
</evidence>
<dbReference type="PROSITE" id="PS52044">
    <property type="entry name" value="VLRF1"/>
    <property type="match status" value="1"/>
</dbReference>
<evidence type="ECO:0000313" key="17">
    <source>
        <dbReference type="Proteomes" id="UP000694846"/>
    </source>
</evidence>
<keyword evidence="3 13" id="KW-0963">Cytoplasm</keyword>
<dbReference type="RefSeq" id="XP_025415952.1">
    <property type="nucleotide sequence ID" value="XM_025560167.1"/>
</dbReference>
<feature type="region of interest" description="Disordered" evidence="15">
    <location>
        <begin position="207"/>
        <end position="226"/>
    </location>
</feature>
<dbReference type="Pfam" id="PF18826">
    <property type="entry name" value="bVLRF1"/>
    <property type="match status" value="1"/>
</dbReference>
<comment type="subcellular location">
    <subcellularLocation>
        <location evidence="1">Cytoplasm</location>
    </subcellularLocation>
</comment>
<evidence type="ECO:0000313" key="18">
    <source>
        <dbReference type="RefSeq" id="XP_025415952.1"/>
    </source>
</evidence>
<accession>A0A8B8FYT4</accession>
<sequence>MATILPLPSKTVIIGSNDFQSLINGVRLIHLGSTKKEDTVLEIKNLGDAKHCSLGLYCTTCQIAFELSEEHRAHYKSDWHRYNLMQKIHNKQTIDEPKFLALESKANDSLSSCESDDEINAYNSHFSMDSRIFFENNNGNAFSVYRCLLTNKKDIPNEEIIVNSLTSINSKQMWFIVMLGGGRFSAAIFKGKEAIVHKTFHSYTVRAKQGGSQSTQDRSKGGCKSAGASLRRYNEASQLKHIQEILTSWLHHIKICDHIFYRAIGPHNRNILFGGSNPLINKNDCRLCQIPFGTKKATFGEIQKVCNQLSTVLVYDSKEIINNSIQSYVLKLFKKRKIKKSNLIQTKKTIDKHIEQNQNLNKKNSIDVQLSLSSDFSESDIEYESLEPPQSNILCENNSNVQPNIMKIKKQKKRNKKSKDLIPKCAEVEEVKKLLLEKIEEKDIEALNKFILLEETNSFVTKEYLEKSLNEAIDDKNNTVLHLTSINCLHGHIYLLLEHGSNPIHKNKDGKTPYELAPDKATRKVFRKFMAVFPDKYDYNKARLPGPLTKELQEELRERKKAKQKRAKERKIVEELRKEEEIEKQKYLQLSDREKCAIAAEKRFTMNQSIGKAVRCFYCGKNIENKFPFEYMDYKFCTVQCVKNHRQKNIVF</sequence>
<evidence type="ECO:0000256" key="3">
    <source>
        <dbReference type="ARBA" id="ARBA00022490"/>
    </source>
</evidence>
<keyword evidence="7 13" id="KW-0255">Endonuclease</keyword>
<dbReference type="InterPro" id="IPR036770">
    <property type="entry name" value="Ankyrin_rpt-contain_sf"/>
</dbReference>
<dbReference type="GO" id="GO:0004519">
    <property type="term" value="F:endonuclease activity"/>
    <property type="evidence" value="ECO:0007669"/>
    <property type="project" value="UniProtKB-KW"/>
</dbReference>
<evidence type="ECO:0000313" key="19">
    <source>
        <dbReference type="RefSeq" id="XP_025415957.1"/>
    </source>
</evidence>
<dbReference type="GO" id="GO:0008270">
    <property type="term" value="F:zinc ion binding"/>
    <property type="evidence" value="ECO:0007669"/>
    <property type="project" value="UniProtKB-KW"/>
</dbReference>
<evidence type="ECO:0000256" key="6">
    <source>
        <dbReference type="ARBA" id="ARBA00022737"/>
    </source>
</evidence>
<dbReference type="InterPro" id="IPR041175">
    <property type="entry name" value="VLRF1/Vms1"/>
</dbReference>
<protein>
    <submittedName>
        <fullName evidence="18 19">Ankyrin repeat and zinc finger domain-containing protein 1-like</fullName>
    </submittedName>
</protein>
<keyword evidence="9 13" id="KW-0378">Hydrolase</keyword>